<dbReference type="SMART" id="SM00256">
    <property type="entry name" value="FBOX"/>
    <property type="match status" value="1"/>
</dbReference>
<dbReference type="InterPro" id="IPR045048">
    <property type="entry name" value="FBXO31/39"/>
</dbReference>
<dbReference type="InterPro" id="IPR001810">
    <property type="entry name" value="F-box_dom"/>
</dbReference>
<keyword evidence="6" id="KW-1185">Reference proteome</keyword>
<evidence type="ECO:0000256" key="2">
    <source>
        <dbReference type="ARBA" id="ARBA00022786"/>
    </source>
</evidence>
<evidence type="ECO:0000313" key="6">
    <source>
        <dbReference type="Proteomes" id="UP001172673"/>
    </source>
</evidence>
<proteinExistence type="predicted"/>
<dbReference type="EMBL" id="JAPDRK010000026">
    <property type="protein sequence ID" value="KAJ9602478.1"/>
    <property type="molecule type" value="Genomic_DNA"/>
</dbReference>
<keyword evidence="2" id="KW-0833">Ubl conjugation pathway</keyword>
<comment type="pathway">
    <text evidence="1">Protein modification; protein ubiquitination.</text>
</comment>
<feature type="domain" description="F-box" evidence="4">
    <location>
        <begin position="36"/>
        <end position="82"/>
    </location>
</feature>
<gene>
    <name evidence="5" type="ORF">H2200_013021</name>
</gene>
<dbReference type="InterPro" id="IPR036047">
    <property type="entry name" value="F-box-like_dom_sf"/>
</dbReference>
<evidence type="ECO:0000256" key="3">
    <source>
        <dbReference type="SAM" id="MobiDB-lite"/>
    </source>
</evidence>
<dbReference type="PROSITE" id="PS50181">
    <property type="entry name" value="FBOX"/>
    <property type="match status" value="1"/>
</dbReference>
<evidence type="ECO:0000256" key="1">
    <source>
        <dbReference type="ARBA" id="ARBA00004906"/>
    </source>
</evidence>
<dbReference type="Gene3D" id="1.20.1280.50">
    <property type="match status" value="1"/>
</dbReference>
<evidence type="ECO:0000313" key="5">
    <source>
        <dbReference type="EMBL" id="KAJ9602478.1"/>
    </source>
</evidence>
<name>A0AA39CBQ2_9EURO</name>
<evidence type="ECO:0000259" key="4">
    <source>
        <dbReference type="PROSITE" id="PS50181"/>
    </source>
</evidence>
<dbReference type="Proteomes" id="UP001172673">
    <property type="component" value="Unassembled WGS sequence"/>
</dbReference>
<reference evidence="5" key="1">
    <citation type="submission" date="2022-10" db="EMBL/GenBank/DDBJ databases">
        <title>Culturing micro-colonial fungi from biological soil crusts in the Mojave desert and describing Neophaeococcomyces mojavensis, and introducing the new genera and species Taxawa tesnikishii.</title>
        <authorList>
            <person name="Kurbessoian T."/>
            <person name="Stajich J.E."/>
        </authorList>
    </citation>
    <scope>NUCLEOTIDE SEQUENCE</scope>
    <source>
        <strain evidence="5">TK_41</strain>
    </source>
</reference>
<comment type="caution">
    <text evidence="5">The sequence shown here is derived from an EMBL/GenBank/DDBJ whole genome shotgun (WGS) entry which is preliminary data.</text>
</comment>
<dbReference type="Pfam" id="PF12937">
    <property type="entry name" value="F-box-like"/>
    <property type="match status" value="1"/>
</dbReference>
<accession>A0AA39CBQ2</accession>
<dbReference type="SUPFAM" id="SSF81383">
    <property type="entry name" value="F-box domain"/>
    <property type="match status" value="1"/>
</dbReference>
<dbReference type="PANTHER" id="PTHR10706">
    <property type="entry name" value="F-BOX FAMILY PROTEIN"/>
    <property type="match status" value="1"/>
</dbReference>
<dbReference type="Pfam" id="PF12014">
    <property type="entry name" value="Cyclin_D1_bind"/>
    <property type="match status" value="1"/>
</dbReference>
<sequence>MGLFRRRTNDDVAEGKRAALVSEATICMNMSIDQQLAPLLQLPSEILHQVLGFLPAQSLVSLARTCRQLRGLSSNDLLWSNLLRPHIPPEDFPPNPYPSSSYRDLYITHHPYWFVPRSRIWISDEPHIGRVMIAHYDPRRGCIEGYRLLAERTPSVAIFWPYEPSVVIHSFQPRVHLWLDDPIMKLPHDVVPFNTRQGWWEAEIKMTVGRPGHNTSASFFLARNIPTHLQSKSMCLWPPPTIPNMPRVRAESIDKFRGSGHKPQKYSEISQTTFRLRHWSQFSTGMAHFGIRIGEEVSTWSTIDPDLYSPSREKPYQGIYVGDYAGHGCEFLLVTQSEKPPEIPVRRPTDAFLRGLIGLPPEDEEGEMEETQQSPQEQSQYQRDVLAAQVAEGIYHGAISAVKLTGDPNIPRGEYTFVADDIGPAGLIRIAEEYPFKGARVVRSRGHVAARGFHNDEYIPSQLIMISRNKIAQYWVPYGHISFYERINLDELIDDTFRSGGRRREAEQGVGGTSGS</sequence>
<feature type="compositionally biased region" description="Acidic residues" evidence="3">
    <location>
        <begin position="361"/>
        <end position="370"/>
    </location>
</feature>
<feature type="region of interest" description="Disordered" evidence="3">
    <location>
        <begin position="359"/>
        <end position="379"/>
    </location>
</feature>
<organism evidence="5 6">
    <name type="scientific">Cladophialophora chaetospira</name>
    <dbReference type="NCBI Taxonomy" id="386627"/>
    <lineage>
        <taxon>Eukaryota</taxon>
        <taxon>Fungi</taxon>
        <taxon>Dikarya</taxon>
        <taxon>Ascomycota</taxon>
        <taxon>Pezizomycotina</taxon>
        <taxon>Eurotiomycetes</taxon>
        <taxon>Chaetothyriomycetidae</taxon>
        <taxon>Chaetothyriales</taxon>
        <taxon>Herpotrichiellaceae</taxon>
        <taxon>Cladophialophora</taxon>
    </lineage>
</organism>
<protein>
    <recommendedName>
        <fullName evidence="4">F-box domain-containing protein</fullName>
    </recommendedName>
</protein>
<dbReference type="AlphaFoldDB" id="A0AA39CBQ2"/>
<dbReference type="PANTHER" id="PTHR10706:SF130">
    <property type="entry name" value="F-BOX ONLY PROTEIN 31"/>
    <property type="match status" value="1"/>
</dbReference>